<evidence type="ECO:0000256" key="1">
    <source>
        <dbReference type="SAM" id="MobiDB-lite"/>
    </source>
</evidence>
<reference evidence="2" key="1">
    <citation type="submission" date="2018-05" db="EMBL/GenBank/DDBJ databases">
        <authorList>
            <person name="Lanie J.A."/>
            <person name="Ng W.-L."/>
            <person name="Kazmierczak K.M."/>
            <person name="Andrzejewski T.M."/>
            <person name="Davidsen T.M."/>
            <person name="Wayne K.J."/>
            <person name="Tettelin H."/>
            <person name="Glass J.I."/>
            <person name="Rusch D."/>
            <person name="Podicherti R."/>
            <person name="Tsui H.-C.T."/>
            <person name="Winkler M.E."/>
        </authorList>
    </citation>
    <scope>NUCLEOTIDE SEQUENCE</scope>
</reference>
<feature type="region of interest" description="Disordered" evidence="1">
    <location>
        <begin position="1"/>
        <end position="34"/>
    </location>
</feature>
<feature type="non-terminal residue" evidence="2">
    <location>
        <position position="34"/>
    </location>
</feature>
<proteinExistence type="predicted"/>
<accession>A0A382NTM4</accession>
<dbReference type="AlphaFoldDB" id="A0A382NTM4"/>
<dbReference type="EMBL" id="UINC01102637">
    <property type="protein sequence ID" value="SVC64416.1"/>
    <property type="molecule type" value="Genomic_DNA"/>
</dbReference>
<feature type="compositionally biased region" description="Polar residues" evidence="1">
    <location>
        <begin position="21"/>
        <end position="34"/>
    </location>
</feature>
<sequence>MRYSAAEKKRDYSTGAEFESGHTSFPGTTGYTQI</sequence>
<feature type="compositionally biased region" description="Basic and acidic residues" evidence="1">
    <location>
        <begin position="1"/>
        <end position="12"/>
    </location>
</feature>
<gene>
    <name evidence="2" type="ORF">METZ01_LOCUS317270</name>
</gene>
<evidence type="ECO:0000313" key="2">
    <source>
        <dbReference type="EMBL" id="SVC64416.1"/>
    </source>
</evidence>
<protein>
    <submittedName>
        <fullName evidence="2">Uncharacterized protein</fullName>
    </submittedName>
</protein>
<organism evidence="2">
    <name type="scientific">marine metagenome</name>
    <dbReference type="NCBI Taxonomy" id="408172"/>
    <lineage>
        <taxon>unclassified sequences</taxon>
        <taxon>metagenomes</taxon>
        <taxon>ecological metagenomes</taxon>
    </lineage>
</organism>
<name>A0A382NTM4_9ZZZZ</name>